<feature type="non-terminal residue" evidence="1">
    <location>
        <position position="1"/>
    </location>
</feature>
<keyword evidence="2" id="KW-1185">Reference proteome</keyword>
<evidence type="ECO:0000313" key="1">
    <source>
        <dbReference type="EMBL" id="MBA0632260.1"/>
    </source>
</evidence>
<reference evidence="1 2" key="1">
    <citation type="journal article" date="2019" name="Genome Biol. Evol.">
        <title>Insights into the evolution of the New World diploid cottons (Gossypium, subgenus Houzingenia) based on genome sequencing.</title>
        <authorList>
            <person name="Grover C.E."/>
            <person name="Arick M.A. 2nd"/>
            <person name="Thrash A."/>
            <person name="Conover J.L."/>
            <person name="Sanders W.S."/>
            <person name="Peterson D.G."/>
            <person name="Frelichowski J.E."/>
            <person name="Scheffler J.A."/>
            <person name="Scheffler B.E."/>
            <person name="Wendel J.F."/>
        </authorList>
    </citation>
    <scope>NUCLEOTIDE SEQUENCE [LARGE SCALE GENOMIC DNA]</scope>
    <source>
        <strain evidence="1">27</strain>
        <tissue evidence="1">Leaf</tissue>
    </source>
</reference>
<organism evidence="1 2">
    <name type="scientific">Gossypium davidsonii</name>
    <name type="common">Davidson's cotton</name>
    <name type="synonym">Gossypium klotzschianum subsp. davidsonii</name>
    <dbReference type="NCBI Taxonomy" id="34287"/>
    <lineage>
        <taxon>Eukaryota</taxon>
        <taxon>Viridiplantae</taxon>
        <taxon>Streptophyta</taxon>
        <taxon>Embryophyta</taxon>
        <taxon>Tracheophyta</taxon>
        <taxon>Spermatophyta</taxon>
        <taxon>Magnoliopsida</taxon>
        <taxon>eudicotyledons</taxon>
        <taxon>Gunneridae</taxon>
        <taxon>Pentapetalae</taxon>
        <taxon>rosids</taxon>
        <taxon>malvids</taxon>
        <taxon>Malvales</taxon>
        <taxon>Malvaceae</taxon>
        <taxon>Malvoideae</taxon>
        <taxon>Gossypium</taxon>
    </lineage>
</organism>
<name>A0A7J8T2H7_GOSDV</name>
<sequence length="107" mass="12506">MCWHVPSRGKFFNITRRMALDANGKFSTYMLNLPYSESMCALIRILLPMYVLKPNFEQAFGYNTPDNMALTHVTEKRRVSLLVILTGEKEETLMMLERQMKSIQKLI</sequence>
<dbReference type="AlphaFoldDB" id="A0A7J8T2H7"/>
<comment type="caution">
    <text evidence="1">The sequence shown here is derived from an EMBL/GenBank/DDBJ whole genome shotgun (WGS) entry which is preliminary data.</text>
</comment>
<dbReference type="Proteomes" id="UP000593561">
    <property type="component" value="Unassembled WGS sequence"/>
</dbReference>
<protein>
    <submittedName>
        <fullName evidence="1">Uncharacterized protein</fullName>
    </submittedName>
</protein>
<gene>
    <name evidence="1" type="ORF">Godav_001043</name>
</gene>
<evidence type="ECO:0000313" key="2">
    <source>
        <dbReference type="Proteomes" id="UP000593561"/>
    </source>
</evidence>
<dbReference type="EMBL" id="JABFAC010000013">
    <property type="protein sequence ID" value="MBA0632260.1"/>
    <property type="molecule type" value="Genomic_DNA"/>
</dbReference>
<accession>A0A7J8T2H7</accession>
<proteinExistence type="predicted"/>